<dbReference type="CDD" id="cd06550">
    <property type="entry name" value="TM_ABC_iron-siderophores_like"/>
    <property type="match status" value="1"/>
</dbReference>
<dbReference type="GO" id="GO:0010043">
    <property type="term" value="P:response to zinc ion"/>
    <property type="evidence" value="ECO:0007669"/>
    <property type="project" value="TreeGrafter"/>
</dbReference>
<gene>
    <name evidence="8" type="ORF">H6B30_03590</name>
</gene>
<comment type="caution">
    <text evidence="8">The sequence shown here is derived from an EMBL/GenBank/DDBJ whole genome shotgun (WGS) entry which is preliminary data.</text>
</comment>
<keyword evidence="6" id="KW-0813">Transport</keyword>
<keyword evidence="9" id="KW-1185">Reference proteome</keyword>
<sequence>MILEYSFVQNALLGSLLASIACGLVGTYIVSRRLVLISGGITHASFGGIGLGVYFGVNPILAAMAFAVASACGVQWMSARGRIREDSAIAVFWTFGMSLGIIFSFMTPGFVADLSSYLFGSILAIGPGDLWVLGIVAAAVVATFALLMRTIVCTAFDPVFARSLRLPVPAIEYIMMALTAMTIVATLRLVGIVLAISLLTMPQLTAGIFTYSFPRMATLSILFGMAYCAGGLAVSYWLNVPSGASIIFVSIIIYAALKTIKTAAAKFM</sequence>
<dbReference type="GO" id="GO:0055085">
    <property type="term" value="P:transmembrane transport"/>
    <property type="evidence" value="ECO:0007669"/>
    <property type="project" value="InterPro"/>
</dbReference>
<dbReference type="AlphaFoldDB" id="A0A938WKT0"/>
<feature type="transmembrane region" description="Helical" evidence="7">
    <location>
        <begin position="216"/>
        <end position="237"/>
    </location>
</feature>
<evidence type="ECO:0000256" key="6">
    <source>
        <dbReference type="RuleBase" id="RU003943"/>
    </source>
</evidence>
<evidence type="ECO:0000256" key="4">
    <source>
        <dbReference type="ARBA" id="ARBA00022989"/>
    </source>
</evidence>
<feature type="transmembrane region" description="Helical" evidence="7">
    <location>
        <begin position="12"/>
        <end position="30"/>
    </location>
</feature>
<evidence type="ECO:0000256" key="7">
    <source>
        <dbReference type="SAM" id="Phobius"/>
    </source>
</evidence>
<keyword evidence="4 7" id="KW-1133">Transmembrane helix</keyword>
<feature type="transmembrane region" description="Helical" evidence="7">
    <location>
        <begin position="243"/>
        <end position="260"/>
    </location>
</feature>
<reference evidence="8 9" key="1">
    <citation type="journal article" date="2021" name="Sci. Rep.">
        <title>The distribution of antibiotic resistance genes in chicken gut microbiota commensals.</title>
        <authorList>
            <person name="Juricova H."/>
            <person name="Matiasovicova J."/>
            <person name="Kubasova T."/>
            <person name="Cejkova D."/>
            <person name="Rychlik I."/>
        </authorList>
    </citation>
    <scope>NUCLEOTIDE SEQUENCE [LARGE SCALE GENOMIC DNA]</scope>
    <source>
        <strain evidence="8 9">An819</strain>
    </source>
</reference>
<evidence type="ECO:0000313" key="9">
    <source>
        <dbReference type="Proteomes" id="UP000764045"/>
    </source>
</evidence>
<comment type="similarity">
    <text evidence="2 6">Belongs to the ABC-3 integral membrane protein family.</text>
</comment>
<feature type="transmembrane region" description="Helical" evidence="7">
    <location>
        <begin position="131"/>
        <end position="152"/>
    </location>
</feature>
<evidence type="ECO:0000313" key="8">
    <source>
        <dbReference type="EMBL" id="MBM6660844.1"/>
    </source>
</evidence>
<dbReference type="SUPFAM" id="SSF81345">
    <property type="entry name" value="ABC transporter involved in vitamin B12 uptake, BtuC"/>
    <property type="match status" value="1"/>
</dbReference>
<evidence type="ECO:0000256" key="1">
    <source>
        <dbReference type="ARBA" id="ARBA00004141"/>
    </source>
</evidence>
<protein>
    <submittedName>
        <fullName evidence="8">Metal ABC transporter permease</fullName>
    </submittedName>
</protein>
<evidence type="ECO:0000256" key="3">
    <source>
        <dbReference type="ARBA" id="ARBA00022692"/>
    </source>
</evidence>
<evidence type="ECO:0000256" key="2">
    <source>
        <dbReference type="ARBA" id="ARBA00008034"/>
    </source>
</evidence>
<dbReference type="RefSeq" id="WP_205108002.1">
    <property type="nucleotide sequence ID" value="NZ_JACJJL010000004.1"/>
</dbReference>
<dbReference type="EMBL" id="JACJJL010000004">
    <property type="protein sequence ID" value="MBM6660844.1"/>
    <property type="molecule type" value="Genomic_DNA"/>
</dbReference>
<feature type="transmembrane region" description="Helical" evidence="7">
    <location>
        <begin position="90"/>
        <end position="111"/>
    </location>
</feature>
<keyword evidence="5 7" id="KW-0472">Membrane</keyword>
<dbReference type="PANTHER" id="PTHR30477:SF18">
    <property type="entry name" value="METAL TRANSPORT SYSTEM MEMBRANE PROTEIN CT_417-RELATED"/>
    <property type="match status" value="1"/>
</dbReference>
<dbReference type="Pfam" id="PF00950">
    <property type="entry name" value="ABC-3"/>
    <property type="match status" value="1"/>
</dbReference>
<comment type="subcellular location">
    <subcellularLocation>
        <location evidence="6">Cell membrane</location>
        <topology evidence="6">Multi-pass membrane protein</topology>
    </subcellularLocation>
    <subcellularLocation>
        <location evidence="1">Membrane</location>
        <topology evidence="1">Multi-pass membrane protein</topology>
    </subcellularLocation>
</comment>
<proteinExistence type="inferred from homology"/>
<dbReference type="InterPro" id="IPR001626">
    <property type="entry name" value="ABC_TroCD"/>
</dbReference>
<dbReference type="Proteomes" id="UP000764045">
    <property type="component" value="Unassembled WGS sequence"/>
</dbReference>
<dbReference type="InterPro" id="IPR037294">
    <property type="entry name" value="ABC_BtuC-like"/>
</dbReference>
<dbReference type="GO" id="GO:0043190">
    <property type="term" value="C:ATP-binding cassette (ABC) transporter complex"/>
    <property type="evidence" value="ECO:0007669"/>
    <property type="project" value="InterPro"/>
</dbReference>
<keyword evidence="3 6" id="KW-0812">Transmembrane</keyword>
<accession>A0A938WKT0</accession>
<name>A0A938WKT0_9BACT</name>
<dbReference type="Gene3D" id="1.10.3470.10">
    <property type="entry name" value="ABC transporter involved in vitamin B12 uptake, BtuC"/>
    <property type="match status" value="1"/>
</dbReference>
<dbReference type="PANTHER" id="PTHR30477">
    <property type="entry name" value="ABC-TRANSPORTER METAL-BINDING PROTEIN"/>
    <property type="match status" value="1"/>
</dbReference>
<evidence type="ECO:0000256" key="5">
    <source>
        <dbReference type="ARBA" id="ARBA00023136"/>
    </source>
</evidence>
<organism evidence="8 9">
    <name type="scientific">Marseilla massiliensis</name>
    <dbReference type="NCBI Taxonomy" id="1841864"/>
    <lineage>
        <taxon>Bacteria</taxon>
        <taxon>Pseudomonadati</taxon>
        <taxon>Bacteroidota</taxon>
        <taxon>Bacteroidia</taxon>
        <taxon>Bacteroidales</taxon>
        <taxon>Prevotellaceae</taxon>
        <taxon>Marseilla</taxon>
    </lineage>
</organism>